<comment type="caution">
    <text evidence="1">The sequence shown here is derived from an EMBL/GenBank/DDBJ whole genome shotgun (WGS) entry which is preliminary data.</text>
</comment>
<sequence>MTGTFRNSLARAQEDNSMSSIGLMNHYRSHTGQPVTLSQVGVQEKISNLIQKPGAFNRLDNTSVQSRFISQVQNGERIHFINSYDLRNETGKVNDPLWTMRGALVGGHLSNVKA</sequence>
<evidence type="ECO:0000313" key="1">
    <source>
        <dbReference type="EMBL" id="PHM46921.1"/>
    </source>
</evidence>
<dbReference type="OrthoDB" id="6442213at2"/>
<gene>
    <name evidence="1" type="ORF">Xmir_03716</name>
</gene>
<protein>
    <submittedName>
        <fullName evidence="1">Uncharacterized protein</fullName>
    </submittedName>
</protein>
<dbReference type="AlphaFoldDB" id="A0A2D0JL05"/>
<accession>A0A2D0JL05</accession>
<name>A0A2D0JL05_9GAMM</name>
<organism evidence="1 2">
    <name type="scientific">Xenorhabdus miraniensis</name>
    <dbReference type="NCBI Taxonomy" id="351674"/>
    <lineage>
        <taxon>Bacteria</taxon>
        <taxon>Pseudomonadati</taxon>
        <taxon>Pseudomonadota</taxon>
        <taxon>Gammaproteobacteria</taxon>
        <taxon>Enterobacterales</taxon>
        <taxon>Morganellaceae</taxon>
        <taxon>Xenorhabdus</taxon>
    </lineage>
</organism>
<evidence type="ECO:0000313" key="2">
    <source>
        <dbReference type="Proteomes" id="UP000221980"/>
    </source>
</evidence>
<reference evidence="1 2" key="1">
    <citation type="journal article" date="2017" name="Nat. Microbiol.">
        <title>Natural product diversity associated with the nematode symbionts Photorhabdus and Xenorhabdus.</title>
        <authorList>
            <person name="Tobias N.J."/>
            <person name="Wolff H."/>
            <person name="Djahanschiri B."/>
            <person name="Grundmann F."/>
            <person name="Kronenwerth M."/>
            <person name="Shi Y.M."/>
            <person name="Simonyi S."/>
            <person name="Grun P."/>
            <person name="Shapiro-Ilan D."/>
            <person name="Pidot S.J."/>
            <person name="Stinear T.P."/>
            <person name="Ebersberger I."/>
            <person name="Bode H.B."/>
        </authorList>
    </citation>
    <scope>NUCLEOTIDE SEQUENCE [LARGE SCALE GENOMIC DNA]</scope>
    <source>
        <strain evidence="1 2">DSM 17902</strain>
    </source>
</reference>
<proteinExistence type="predicted"/>
<dbReference type="EMBL" id="NITZ01000025">
    <property type="protein sequence ID" value="PHM46921.1"/>
    <property type="molecule type" value="Genomic_DNA"/>
</dbReference>
<keyword evidence="2" id="KW-1185">Reference proteome</keyword>
<dbReference type="RefSeq" id="WP_145956926.1">
    <property type="nucleotide sequence ID" value="NZ_CAWNQI010000057.1"/>
</dbReference>
<dbReference type="Proteomes" id="UP000221980">
    <property type="component" value="Unassembled WGS sequence"/>
</dbReference>